<dbReference type="Proteomes" id="UP000295008">
    <property type="component" value="Unassembled WGS sequence"/>
</dbReference>
<organism evidence="2 3">
    <name type="scientific">Hydrogenispora ethanolica</name>
    <dbReference type="NCBI Taxonomy" id="1082276"/>
    <lineage>
        <taxon>Bacteria</taxon>
        <taxon>Bacillati</taxon>
        <taxon>Bacillota</taxon>
        <taxon>Hydrogenispora</taxon>
    </lineage>
</organism>
<name>A0A4R1RH66_HYDET</name>
<dbReference type="Pfam" id="PF06445">
    <property type="entry name" value="GyrI-like"/>
    <property type="match status" value="1"/>
</dbReference>
<accession>A0A4R1RH66</accession>
<dbReference type="PANTHER" id="PTHR40055">
    <property type="entry name" value="TRANSCRIPTIONAL REGULATOR YGIV-RELATED"/>
    <property type="match status" value="1"/>
</dbReference>
<dbReference type="SUPFAM" id="SSF55136">
    <property type="entry name" value="Probable bacterial effector-binding domain"/>
    <property type="match status" value="1"/>
</dbReference>
<proteinExistence type="predicted"/>
<evidence type="ECO:0000259" key="1">
    <source>
        <dbReference type="SMART" id="SM00871"/>
    </source>
</evidence>
<protein>
    <submittedName>
        <fullName evidence="2">Effector-binding domain-containing protein</fullName>
    </submittedName>
</protein>
<dbReference type="InterPro" id="IPR010499">
    <property type="entry name" value="AraC_E-bd"/>
</dbReference>
<dbReference type="AlphaFoldDB" id="A0A4R1RH66"/>
<dbReference type="InterPro" id="IPR050908">
    <property type="entry name" value="SmbC-like"/>
</dbReference>
<feature type="domain" description="AraC effector-binding" evidence="1">
    <location>
        <begin position="4"/>
        <end position="153"/>
    </location>
</feature>
<gene>
    <name evidence="2" type="ORF">EDC14_10177</name>
</gene>
<dbReference type="SMART" id="SM00871">
    <property type="entry name" value="AraC_E_bind"/>
    <property type="match status" value="1"/>
</dbReference>
<sequence length="153" mass="17310">MMDYHFEVSEAPAQPLLFIRKFTTVGQLPQEIGQACQTVIEYLNRLGEKPLNAALTAYYNLDMEHLDVAMGFPVARPLPGSEAIQAGELPAGKQLSYLYKGPYQGMEPVYNAMFQWLEEQGLVSSGVYYEFYYNSPEEVPESELLTKIVFPLK</sequence>
<keyword evidence="3" id="KW-1185">Reference proteome</keyword>
<comment type="caution">
    <text evidence="2">The sequence shown here is derived from an EMBL/GenBank/DDBJ whole genome shotgun (WGS) entry which is preliminary data.</text>
</comment>
<dbReference type="InterPro" id="IPR029442">
    <property type="entry name" value="GyrI-like"/>
</dbReference>
<dbReference type="EMBL" id="SLUN01000017">
    <property type="protein sequence ID" value="TCL65259.1"/>
    <property type="molecule type" value="Genomic_DNA"/>
</dbReference>
<dbReference type="PANTHER" id="PTHR40055:SF1">
    <property type="entry name" value="TRANSCRIPTIONAL REGULATOR YGIV-RELATED"/>
    <property type="match status" value="1"/>
</dbReference>
<evidence type="ECO:0000313" key="2">
    <source>
        <dbReference type="EMBL" id="TCL65259.1"/>
    </source>
</evidence>
<dbReference type="InterPro" id="IPR011256">
    <property type="entry name" value="Reg_factor_effector_dom_sf"/>
</dbReference>
<dbReference type="RefSeq" id="WP_243662932.1">
    <property type="nucleotide sequence ID" value="NZ_SLUN01000017.1"/>
</dbReference>
<evidence type="ECO:0000313" key="3">
    <source>
        <dbReference type="Proteomes" id="UP000295008"/>
    </source>
</evidence>
<reference evidence="2 3" key="1">
    <citation type="submission" date="2019-03" db="EMBL/GenBank/DDBJ databases">
        <title>Genomic Encyclopedia of Type Strains, Phase IV (KMG-IV): sequencing the most valuable type-strain genomes for metagenomic binning, comparative biology and taxonomic classification.</title>
        <authorList>
            <person name="Goeker M."/>
        </authorList>
    </citation>
    <scope>NUCLEOTIDE SEQUENCE [LARGE SCALE GENOMIC DNA]</scope>
    <source>
        <strain evidence="2 3">LX-B</strain>
    </source>
</reference>
<dbReference type="Gene3D" id="3.20.80.10">
    <property type="entry name" value="Regulatory factor, effector binding domain"/>
    <property type="match status" value="1"/>
</dbReference>